<organism evidence="1 2">
    <name type="scientific">Paralcaligenes ureilyticus</name>
    <dbReference type="NCBI Taxonomy" id="627131"/>
    <lineage>
        <taxon>Bacteria</taxon>
        <taxon>Pseudomonadati</taxon>
        <taxon>Pseudomonadota</taxon>
        <taxon>Betaproteobacteria</taxon>
        <taxon>Burkholderiales</taxon>
        <taxon>Alcaligenaceae</taxon>
        <taxon>Paralcaligenes</taxon>
    </lineage>
</organism>
<evidence type="ECO:0008006" key="3">
    <source>
        <dbReference type="Google" id="ProtNLM"/>
    </source>
</evidence>
<sequence>MLSLSRKNVEPLHTSARHQALHHFIAQSEWSDRAFMVQAAANYGDETAFRDGITVLGLLYAVGVRPGTTVWVGGRYRWRSKPGLLDAAPFLGHLK</sequence>
<gene>
    <name evidence="1" type="ORF">EDC26_103310</name>
</gene>
<dbReference type="AlphaFoldDB" id="A0A4R3M854"/>
<evidence type="ECO:0000313" key="1">
    <source>
        <dbReference type="EMBL" id="TCT09691.1"/>
    </source>
</evidence>
<name>A0A4R3M854_9BURK</name>
<dbReference type="Proteomes" id="UP000295525">
    <property type="component" value="Unassembled WGS sequence"/>
</dbReference>
<evidence type="ECO:0000313" key="2">
    <source>
        <dbReference type="Proteomes" id="UP000295525"/>
    </source>
</evidence>
<reference evidence="1 2" key="1">
    <citation type="submission" date="2019-03" db="EMBL/GenBank/DDBJ databases">
        <title>Genomic Encyclopedia of Type Strains, Phase IV (KMG-IV): sequencing the most valuable type-strain genomes for metagenomic binning, comparative biology and taxonomic classification.</title>
        <authorList>
            <person name="Goeker M."/>
        </authorList>
    </citation>
    <scope>NUCLEOTIDE SEQUENCE [LARGE SCALE GENOMIC DNA]</scope>
    <source>
        <strain evidence="1 2">DSM 24591</strain>
    </source>
</reference>
<keyword evidence="2" id="KW-1185">Reference proteome</keyword>
<proteinExistence type="predicted"/>
<accession>A0A4R3M854</accession>
<protein>
    <recommendedName>
        <fullName evidence="3">Transposase IS701-like DDE domain-containing protein</fullName>
    </recommendedName>
</protein>
<dbReference type="EMBL" id="SMAJ01000003">
    <property type="protein sequence ID" value="TCT09691.1"/>
    <property type="molecule type" value="Genomic_DNA"/>
</dbReference>
<comment type="caution">
    <text evidence="1">The sequence shown here is derived from an EMBL/GenBank/DDBJ whole genome shotgun (WGS) entry which is preliminary data.</text>
</comment>